<keyword evidence="3" id="KW-1185">Reference proteome</keyword>
<dbReference type="PANTHER" id="PTHR11365">
    <property type="entry name" value="5-OXOPROLINASE RELATED"/>
    <property type="match status" value="1"/>
</dbReference>
<accession>A0ABV2P121</accession>
<proteinExistence type="predicted"/>
<dbReference type="RefSeq" id="WP_354225822.1">
    <property type="nucleotide sequence ID" value="NZ_JBEPSN010000001.1"/>
</dbReference>
<feature type="domain" description="Hydantoinase B/oxoprolinase" evidence="1">
    <location>
        <begin position="15"/>
        <end position="565"/>
    </location>
</feature>
<dbReference type="EC" id="3.5.2.14" evidence="2"/>
<protein>
    <submittedName>
        <fullName evidence="2">N-methylhydantoinase B</fullName>
        <ecNumber evidence="2">3.5.2.14</ecNumber>
    </submittedName>
</protein>
<dbReference type="InterPro" id="IPR003692">
    <property type="entry name" value="Hydantoinase_B"/>
</dbReference>
<evidence type="ECO:0000259" key="1">
    <source>
        <dbReference type="Pfam" id="PF02538"/>
    </source>
</evidence>
<comment type="caution">
    <text evidence="2">The sequence shown here is derived from an EMBL/GenBank/DDBJ whole genome shotgun (WGS) entry which is preliminary data.</text>
</comment>
<dbReference type="EMBL" id="JBEPSN010000001">
    <property type="protein sequence ID" value="MET4538423.1"/>
    <property type="molecule type" value="Genomic_DNA"/>
</dbReference>
<evidence type="ECO:0000313" key="3">
    <source>
        <dbReference type="Proteomes" id="UP001549307"/>
    </source>
</evidence>
<evidence type="ECO:0000313" key="2">
    <source>
        <dbReference type="EMBL" id="MET4538423.1"/>
    </source>
</evidence>
<dbReference type="GO" id="GO:0047423">
    <property type="term" value="F:N-methylhydantoinase (ATP-hydrolyzing) activity"/>
    <property type="evidence" value="ECO:0007669"/>
    <property type="project" value="UniProtKB-EC"/>
</dbReference>
<keyword evidence="2" id="KW-0378">Hydrolase</keyword>
<sequence length="755" mass="79710">MNTTLDAQAVTTVTDPVIAQVVRSRLVAITDQMRLALQAVSGSPTVTEASDFFTGLYLPDGSFATMGHQVTFEAPPVGALIRHLLDSGRALREGDRIIGNDPFVGALHQNDLQMCAPLFVDGELVAWAGVMAHETDIGGMDFASWSPKAKEIWQEGLRIPAVKLVDRGELREDVLDMVLEATRLPAQVGLDIRAFIATLNVAGERLTELCRRYGKNVVQTAMATMVDDSEATLRRRLLEVPDGVVHTRDFLEHDGHSNELYVVDLVLTKQDDSLTFDFSASSGQAAGFVNCSRAGLVGGVAGALIPTLGFGIPWNDGLLRPTEIVAPDGLICTALPPAPVGSATVETVWVVSNVVSAALNRLLAATPKYAHRAQAVNSGTMATFNLSGRNQFGEKFGLHLMDPLAGGFGAFTAHDGQDAAGPINTPCPSIADVEVNEQGTPLVYVYRRLAKDTGGAGRQRGGLGAEVALTISVDEAEALVMTHGAEVPNSAGLSGGLPGGVIRQSLARGILRDSGQTAVLAGALNGITEDSPEFSNLGPKPGAFPITNSDVYAVTWQGGGGIGDPLDRNPKDLLEDIRRDVVSPEAALETYGVILTTSAAGLVTGWDGNGTSQRRRALRAARLGLAPEAVPESCRDVDPTVPPAGLRPGESWLPLSDRLRAIHASSGRWRVETVDGALLSDGSTRWREGAHAFTLELPPRVGSTLHEKLRVTGWACPVSGSLLAVDIHEKDSIPFHDLELNVSAGSRAAGLSVQA</sequence>
<name>A0ABV2P121_9MICC</name>
<dbReference type="Pfam" id="PF02538">
    <property type="entry name" value="Hydantoinase_B"/>
    <property type="match status" value="1"/>
</dbReference>
<organism evidence="2 3">
    <name type="scientific">Arthrobacter bambusae</name>
    <dbReference type="NCBI Taxonomy" id="1338426"/>
    <lineage>
        <taxon>Bacteria</taxon>
        <taxon>Bacillati</taxon>
        <taxon>Actinomycetota</taxon>
        <taxon>Actinomycetes</taxon>
        <taxon>Micrococcales</taxon>
        <taxon>Micrococcaceae</taxon>
        <taxon>Arthrobacter</taxon>
    </lineage>
</organism>
<gene>
    <name evidence="2" type="ORF">ABIE37_000178</name>
</gene>
<reference evidence="2 3" key="1">
    <citation type="submission" date="2024-06" db="EMBL/GenBank/DDBJ databases">
        <title>Sorghum-associated microbial communities from plants grown in Nebraska, USA.</title>
        <authorList>
            <person name="Schachtman D."/>
        </authorList>
    </citation>
    <scope>NUCLEOTIDE SEQUENCE [LARGE SCALE GENOMIC DNA]</scope>
    <source>
        <strain evidence="2 3">3552</strain>
    </source>
</reference>
<dbReference type="PANTHER" id="PTHR11365:SF23">
    <property type="entry name" value="HYPOTHETICAL 5-OXOPROLINASE (EUROFUNG)-RELATED"/>
    <property type="match status" value="1"/>
</dbReference>
<dbReference type="Proteomes" id="UP001549307">
    <property type="component" value="Unassembled WGS sequence"/>
</dbReference>
<dbReference type="GeneID" id="92751159"/>
<dbReference type="InterPro" id="IPR045079">
    <property type="entry name" value="Oxoprolinase-like"/>
</dbReference>